<feature type="repeat" description="PPR" evidence="5">
    <location>
        <begin position="109"/>
        <end position="143"/>
    </location>
</feature>
<feature type="region of interest" description="Disordered" evidence="6">
    <location>
        <begin position="1"/>
        <end position="31"/>
    </location>
</feature>
<feature type="domain" description="Pentatricopeptide repeat-containing protein-mitochondrial" evidence="7">
    <location>
        <begin position="286"/>
        <end position="418"/>
    </location>
</feature>
<dbReference type="InterPro" id="IPR002885">
    <property type="entry name" value="PPR_rpt"/>
</dbReference>
<dbReference type="OrthoDB" id="185373at2759"/>
<protein>
    <recommendedName>
        <fullName evidence="7">Pentatricopeptide repeat-containing protein-mitochondrial domain-containing protein</fullName>
    </recommendedName>
</protein>
<evidence type="ECO:0000256" key="3">
    <source>
        <dbReference type="ARBA" id="ARBA00044493"/>
    </source>
</evidence>
<evidence type="ECO:0000256" key="4">
    <source>
        <dbReference type="ARBA" id="ARBA00044511"/>
    </source>
</evidence>
<keyword evidence="2" id="KW-0677">Repeat</keyword>
<evidence type="ECO:0000313" key="9">
    <source>
        <dbReference type="Proteomes" id="UP000054538"/>
    </source>
</evidence>
<feature type="compositionally biased region" description="Polar residues" evidence="6">
    <location>
        <begin position="17"/>
        <end position="29"/>
    </location>
</feature>
<comment type="function">
    <text evidence="3">Regulates mitochondrial small subunit maturation by controlling 15S rRNA 5'-end processing. Localizes to the 5' precursor of the 15S rRNA in a position that is subsequently occupied by mS47 in the mature yeast mtSSU. Uses structure and sequence-specific RNA recognition, binding to a single-stranded region of the precursor and specifically recognizing bases -6 to -1. The exchange of Ccm1 for mS47 is coupled to the irreversible removal of precursor rRNA that is accompanied by conformational changes of the mitoribosomal proteins uS5m and mS26. These conformational changes signal completion of 5'-end rRNA processing through protection of the mature 5'-end of the 15S rRNA and stabilization of mS47. The removal of the 5' precursor together with the dissociation of Ccm1 may be catalyzed by the 5'-3' exoribonuclease Pet127. Involved in the specific removal of group I introns in mitochondrial encoded transcripts.</text>
</comment>
<accession>A0A0D0CBK8</accession>
<evidence type="ECO:0000256" key="5">
    <source>
        <dbReference type="PROSITE-ProRule" id="PRU00708"/>
    </source>
</evidence>
<feature type="repeat" description="PPR" evidence="5">
    <location>
        <begin position="285"/>
        <end position="319"/>
    </location>
</feature>
<dbReference type="HOGENOM" id="CLU_008514_2_0_1"/>
<keyword evidence="9" id="KW-1185">Reference proteome</keyword>
<evidence type="ECO:0000313" key="8">
    <source>
        <dbReference type="EMBL" id="KIK80227.1"/>
    </source>
</evidence>
<dbReference type="NCBIfam" id="TIGR00756">
    <property type="entry name" value="PPR"/>
    <property type="match status" value="2"/>
</dbReference>
<comment type="subunit">
    <text evidence="4">Binds to mitochondrial small subunit 15S rRNA.</text>
</comment>
<sequence length="553" mass="61857">MLPSVSRNTLKRVSRRAPTSSPSPNSYTGPSIAVTVCRSQIHRQLSTAPSSRKSQIKPWAFTPDSTFRGNSTPVARCQHEAISHAKGKRRLVHMLRLVREMKLNGVQPTLIIYNSLLACTAEEGMPLEAWAVIDDMTAMGIQPDRQSYHHLMHACRWSPADTIWEILDKMKGHGIQPNEQTYGLIIKRSTTTESIELALQYMHELNSLGLVPELTTAQDVIRLAADMSLPRLAVEIAQNFEAHSVRRIDGETWMSCLISSAEMLYANGVEVCWQKVVRELNLSPDEGTCLSALHTCARHGLVDLAKDIMHVLRKMGVDPWLEHHFAPLIEAFCKAGRLKEAFSTLDTMRKQCVIPTIETARPIMEFLKQDVDRVDEAWELLDQLRNEGTKIDVVMINSILQASVVLGDLPRAVGAYKTLSDYDCKPNVETFNLLLVCCVAAKHRELGNKLLLDLKQAAIKPNATTYEAIILLCLTRPAYEDAFFYLEEMKAQQFKPSAKVYDAIIRTCVAAGDSRYSLALTEMGRCGYAVSTSLRQYVAKHNTVPLAKNDAHS</sequence>
<dbReference type="InParanoid" id="A0A0D0CBK8"/>
<feature type="repeat" description="PPR" evidence="5">
    <location>
        <begin position="321"/>
        <end position="355"/>
    </location>
</feature>
<organism evidence="8 9">
    <name type="scientific">Paxillus rubicundulus Ve08.2h10</name>
    <dbReference type="NCBI Taxonomy" id="930991"/>
    <lineage>
        <taxon>Eukaryota</taxon>
        <taxon>Fungi</taxon>
        <taxon>Dikarya</taxon>
        <taxon>Basidiomycota</taxon>
        <taxon>Agaricomycotina</taxon>
        <taxon>Agaricomycetes</taxon>
        <taxon>Agaricomycetidae</taxon>
        <taxon>Boletales</taxon>
        <taxon>Paxilineae</taxon>
        <taxon>Paxillaceae</taxon>
        <taxon>Paxillus</taxon>
    </lineage>
</organism>
<dbReference type="Gene3D" id="1.25.40.10">
    <property type="entry name" value="Tetratricopeptide repeat domain"/>
    <property type="match status" value="3"/>
</dbReference>
<evidence type="ECO:0000256" key="1">
    <source>
        <dbReference type="ARBA" id="ARBA00006192"/>
    </source>
</evidence>
<dbReference type="AlphaFoldDB" id="A0A0D0CBK8"/>
<dbReference type="STRING" id="930991.A0A0D0CBK8"/>
<evidence type="ECO:0000259" key="7">
    <source>
        <dbReference type="Pfam" id="PF23276"/>
    </source>
</evidence>
<dbReference type="Proteomes" id="UP000054538">
    <property type="component" value="Unassembled WGS sequence"/>
</dbReference>
<dbReference type="EMBL" id="KN826069">
    <property type="protein sequence ID" value="KIK80227.1"/>
    <property type="molecule type" value="Genomic_DNA"/>
</dbReference>
<gene>
    <name evidence="8" type="ORF">PAXRUDRAFT_833657</name>
</gene>
<dbReference type="PANTHER" id="PTHR47447">
    <property type="entry name" value="OS03G0856100 PROTEIN"/>
    <property type="match status" value="1"/>
</dbReference>
<dbReference type="PROSITE" id="PS51375">
    <property type="entry name" value="PPR"/>
    <property type="match status" value="3"/>
</dbReference>
<comment type="similarity">
    <text evidence="1">Belongs to the CCM1 family.</text>
</comment>
<dbReference type="Pfam" id="PF23276">
    <property type="entry name" value="TPR_24"/>
    <property type="match status" value="1"/>
</dbReference>
<evidence type="ECO:0000256" key="2">
    <source>
        <dbReference type="ARBA" id="ARBA00022737"/>
    </source>
</evidence>
<reference evidence="9" key="2">
    <citation type="submission" date="2015-01" db="EMBL/GenBank/DDBJ databases">
        <title>Evolutionary Origins and Diversification of the Mycorrhizal Mutualists.</title>
        <authorList>
            <consortium name="DOE Joint Genome Institute"/>
            <consortium name="Mycorrhizal Genomics Consortium"/>
            <person name="Kohler A."/>
            <person name="Kuo A."/>
            <person name="Nagy L.G."/>
            <person name="Floudas D."/>
            <person name="Copeland A."/>
            <person name="Barry K.W."/>
            <person name="Cichocki N."/>
            <person name="Veneault-Fourrey C."/>
            <person name="LaButti K."/>
            <person name="Lindquist E.A."/>
            <person name="Lipzen A."/>
            <person name="Lundell T."/>
            <person name="Morin E."/>
            <person name="Murat C."/>
            <person name="Riley R."/>
            <person name="Ohm R."/>
            <person name="Sun H."/>
            <person name="Tunlid A."/>
            <person name="Henrissat B."/>
            <person name="Grigoriev I.V."/>
            <person name="Hibbett D.S."/>
            <person name="Martin F."/>
        </authorList>
    </citation>
    <scope>NUCLEOTIDE SEQUENCE [LARGE SCALE GENOMIC DNA]</scope>
    <source>
        <strain evidence="9">Ve08.2h10</strain>
    </source>
</reference>
<name>A0A0D0CBK8_9AGAM</name>
<dbReference type="InterPro" id="IPR011990">
    <property type="entry name" value="TPR-like_helical_dom_sf"/>
</dbReference>
<reference evidence="8 9" key="1">
    <citation type="submission" date="2014-04" db="EMBL/GenBank/DDBJ databases">
        <authorList>
            <consortium name="DOE Joint Genome Institute"/>
            <person name="Kuo A."/>
            <person name="Kohler A."/>
            <person name="Jargeat P."/>
            <person name="Nagy L.G."/>
            <person name="Floudas D."/>
            <person name="Copeland A."/>
            <person name="Barry K.W."/>
            <person name="Cichocki N."/>
            <person name="Veneault-Fourrey C."/>
            <person name="LaButti K."/>
            <person name="Lindquist E.A."/>
            <person name="Lipzen A."/>
            <person name="Lundell T."/>
            <person name="Morin E."/>
            <person name="Murat C."/>
            <person name="Sun H."/>
            <person name="Tunlid A."/>
            <person name="Henrissat B."/>
            <person name="Grigoriev I.V."/>
            <person name="Hibbett D.S."/>
            <person name="Martin F."/>
            <person name="Nordberg H.P."/>
            <person name="Cantor M.N."/>
            <person name="Hua S.X."/>
        </authorList>
    </citation>
    <scope>NUCLEOTIDE SEQUENCE [LARGE SCALE GENOMIC DNA]</scope>
    <source>
        <strain evidence="8 9">Ve08.2h10</strain>
    </source>
</reference>
<evidence type="ECO:0000256" key="6">
    <source>
        <dbReference type="SAM" id="MobiDB-lite"/>
    </source>
</evidence>
<proteinExistence type="inferred from homology"/>
<dbReference type="Pfam" id="PF13812">
    <property type="entry name" value="PPR_3"/>
    <property type="match status" value="3"/>
</dbReference>
<dbReference type="InterPro" id="IPR057027">
    <property type="entry name" value="TPR_mt"/>
</dbReference>
<dbReference type="PANTHER" id="PTHR47447:SF17">
    <property type="entry name" value="OS12G0638900 PROTEIN"/>
    <property type="match status" value="1"/>
</dbReference>